<dbReference type="InterPro" id="IPR033138">
    <property type="entry name" value="Cu_oxidase_CS"/>
</dbReference>
<keyword evidence="2" id="KW-0479">Metal-binding</keyword>
<organism evidence="11 12">
    <name type="scientific">Aureobasidium pullulans</name>
    <name type="common">Black yeast</name>
    <name type="synonym">Pullularia pullulans</name>
    <dbReference type="NCBI Taxonomy" id="5580"/>
    <lineage>
        <taxon>Eukaryota</taxon>
        <taxon>Fungi</taxon>
        <taxon>Dikarya</taxon>
        <taxon>Ascomycota</taxon>
        <taxon>Pezizomycotina</taxon>
        <taxon>Dothideomycetes</taxon>
        <taxon>Dothideomycetidae</taxon>
        <taxon>Dothideales</taxon>
        <taxon>Saccotheciaceae</taxon>
        <taxon>Aureobasidium</taxon>
    </lineage>
</organism>
<dbReference type="InterPro" id="IPR044130">
    <property type="entry name" value="CuRO_2_Fet3-like"/>
</dbReference>
<evidence type="ECO:0000256" key="5">
    <source>
        <dbReference type="ARBA" id="ARBA00023008"/>
    </source>
</evidence>
<feature type="region of interest" description="Disordered" evidence="6">
    <location>
        <begin position="121"/>
        <end position="144"/>
    </location>
</feature>
<reference evidence="11 12" key="1">
    <citation type="submission" date="2018-10" db="EMBL/GenBank/DDBJ databases">
        <title>Fifty Aureobasidium pullulans genomes reveal a recombining polyextremotolerant generalist.</title>
        <authorList>
            <person name="Gostincar C."/>
            <person name="Turk M."/>
            <person name="Zajc J."/>
            <person name="Gunde-Cimerman N."/>
        </authorList>
    </citation>
    <scope>NUCLEOTIDE SEQUENCE [LARGE SCALE GENOMIC DNA]</scope>
    <source>
        <strain evidence="11 12">EXF-10659</strain>
    </source>
</reference>
<proteinExistence type="inferred from homology"/>
<evidence type="ECO:0000313" key="11">
    <source>
        <dbReference type="EMBL" id="THW77368.1"/>
    </source>
</evidence>
<dbReference type="EMBL" id="QZAO01000041">
    <property type="protein sequence ID" value="THW77368.1"/>
    <property type="molecule type" value="Genomic_DNA"/>
</dbReference>
<dbReference type="InterPro" id="IPR001117">
    <property type="entry name" value="Cu-oxidase_2nd"/>
</dbReference>
<comment type="caution">
    <text evidence="11">The sequence shown here is derived from an EMBL/GenBank/DDBJ whole genome shotgun (WGS) entry which is preliminary data.</text>
</comment>
<dbReference type="Proteomes" id="UP000308802">
    <property type="component" value="Unassembled WGS sequence"/>
</dbReference>
<evidence type="ECO:0000256" key="6">
    <source>
        <dbReference type="SAM" id="MobiDB-lite"/>
    </source>
</evidence>
<dbReference type="CDD" id="cd13851">
    <property type="entry name" value="CuRO_1_Fet3p"/>
    <property type="match status" value="1"/>
</dbReference>
<dbReference type="InterPro" id="IPR008972">
    <property type="entry name" value="Cupredoxin"/>
</dbReference>
<dbReference type="InterPro" id="IPR045087">
    <property type="entry name" value="Cu-oxidase_fam"/>
</dbReference>
<evidence type="ECO:0000313" key="12">
    <source>
        <dbReference type="Proteomes" id="UP000308802"/>
    </source>
</evidence>
<dbReference type="GO" id="GO:0033573">
    <property type="term" value="C:high-affinity iron permease complex"/>
    <property type="evidence" value="ECO:0007669"/>
    <property type="project" value="TreeGrafter"/>
</dbReference>
<keyword evidence="4" id="KW-0560">Oxidoreductase</keyword>
<dbReference type="InterPro" id="IPR011707">
    <property type="entry name" value="Cu-oxidase-like_N"/>
</dbReference>
<sequence length="711" mass="77337">MFSTSSLAFGLVWVTLTRHVSAGGSNPNLPWGHPYGGYPNGYSDNSKSSSTWQDSKSSTPSSSAIAASSVNSIDSDFSTWQSTSASSWSTAVTVATTSSSIESSSTCTTIISSAPYASANSSSTHHSASPSKTGSALTSHASSTTGNTVTYDWNIEWVIAAPDGIARPVIGVNGQWPCPSIDVMQGDRVVINVYNGLGNQSTALHWHGIHQRGTNHMDGATGTTQCPIAPGQSFQYEWIADQAGTYWWHSHNMGQYPDGLWGPLIVRDPNPPFEYDEELIITLSDWYNDQMPYLIHQYQSAEGSAEDGTPDPSGGALINSGKNVSIHVKPSTTYLVRIICPAAFTGHGWVFDGHNQTTVEVDGVYTVPVVATAGGKNVRVAPGQRQSFLMRTKDDTSKNYAILDFQDPNMLFINKGLTPDPVYPLNATAWLVYNTSADYPAPPVLYNLGNDDFFDDLNYVPLDKEPLLEPVDRQLVIDMSMENITGISRFVSRNISRAQPKTNNNTRYILNGHTYLGAKVPTLYSSLTVDETDVSDPTVYGNVNPYVLKYGEVVEVVMNNLHTNLHPMHIHGHQFQIIERSDPKGGSWSGSYSNLPATPIRRDTVMVQNEGYAVVRFRADNPGIWLFHCHIELHVEAGFSAAFIEAPEMLAASDFTLPEDHINACKTYPMDYVGNAAGNDYNALNLTGAPDTVPKDSWGAIYPPVGEAAHS</sequence>
<dbReference type="Pfam" id="PF07732">
    <property type="entry name" value="Cu-oxidase_3"/>
    <property type="match status" value="1"/>
</dbReference>
<evidence type="ECO:0008006" key="13">
    <source>
        <dbReference type="Google" id="ProtNLM"/>
    </source>
</evidence>
<gene>
    <name evidence="11" type="ORF">D6D19_02302</name>
</gene>
<feature type="chain" id="PRO_5044089330" description="Multicopper oxidase, type 1" evidence="7">
    <location>
        <begin position="23"/>
        <end position="711"/>
    </location>
</feature>
<evidence type="ECO:0000256" key="7">
    <source>
        <dbReference type="SAM" id="SignalP"/>
    </source>
</evidence>
<dbReference type="GO" id="GO:0005507">
    <property type="term" value="F:copper ion binding"/>
    <property type="evidence" value="ECO:0007669"/>
    <property type="project" value="InterPro"/>
</dbReference>
<keyword evidence="5" id="KW-0186">Copper</keyword>
<evidence type="ECO:0000256" key="3">
    <source>
        <dbReference type="ARBA" id="ARBA00022729"/>
    </source>
</evidence>
<feature type="compositionally biased region" description="Polar residues" evidence="6">
    <location>
        <begin position="132"/>
        <end position="144"/>
    </location>
</feature>
<dbReference type="PANTHER" id="PTHR11709:SF361">
    <property type="entry name" value="IRON TRANSPORT MULTICOPPER OXIDASE FET3"/>
    <property type="match status" value="1"/>
</dbReference>
<dbReference type="CDD" id="cd13877">
    <property type="entry name" value="CuRO_2_Fet3p_like"/>
    <property type="match status" value="1"/>
</dbReference>
<feature type="domain" description="Plastocyanin-like" evidence="8">
    <location>
        <begin position="278"/>
        <end position="433"/>
    </location>
</feature>
<dbReference type="Gene3D" id="2.60.40.420">
    <property type="entry name" value="Cupredoxins - blue copper proteins"/>
    <property type="match status" value="3"/>
</dbReference>
<dbReference type="PANTHER" id="PTHR11709">
    <property type="entry name" value="MULTI-COPPER OXIDASE"/>
    <property type="match status" value="1"/>
</dbReference>
<dbReference type="GO" id="GO:0010106">
    <property type="term" value="P:cellular response to iron ion starvation"/>
    <property type="evidence" value="ECO:0007669"/>
    <property type="project" value="TreeGrafter"/>
</dbReference>
<evidence type="ECO:0000256" key="4">
    <source>
        <dbReference type="ARBA" id="ARBA00023002"/>
    </source>
</evidence>
<name>A0A4S8TU43_AURPU</name>
<dbReference type="AlphaFoldDB" id="A0A4S8TU43"/>
<comment type="similarity">
    <text evidence="1">Belongs to the multicopper oxidase family.</text>
</comment>
<evidence type="ECO:0000259" key="8">
    <source>
        <dbReference type="Pfam" id="PF00394"/>
    </source>
</evidence>
<dbReference type="GO" id="GO:0033215">
    <property type="term" value="P:reductive iron assimilation"/>
    <property type="evidence" value="ECO:0007669"/>
    <property type="project" value="TreeGrafter"/>
</dbReference>
<feature type="compositionally biased region" description="Low complexity" evidence="6">
    <location>
        <begin position="121"/>
        <end position="131"/>
    </location>
</feature>
<protein>
    <recommendedName>
        <fullName evidence="13">Multicopper oxidase, type 1</fullName>
    </recommendedName>
</protein>
<dbReference type="GO" id="GO:0004322">
    <property type="term" value="F:ferroxidase activity"/>
    <property type="evidence" value="ECO:0007669"/>
    <property type="project" value="TreeGrafter"/>
</dbReference>
<dbReference type="PROSITE" id="PS00079">
    <property type="entry name" value="MULTICOPPER_OXIDASE1"/>
    <property type="match status" value="1"/>
</dbReference>
<feature type="domain" description="Plastocyanin-like" evidence="10">
    <location>
        <begin position="156"/>
        <end position="270"/>
    </location>
</feature>
<accession>A0A4S8TU43</accession>
<evidence type="ECO:0000256" key="2">
    <source>
        <dbReference type="ARBA" id="ARBA00022723"/>
    </source>
</evidence>
<dbReference type="InterPro" id="IPR011706">
    <property type="entry name" value="Cu-oxidase_C"/>
</dbReference>
<feature type="domain" description="Plastocyanin-like" evidence="9">
    <location>
        <begin position="519"/>
        <end position="647"/>
    </location>
</feature>
<feature type="signal peptide" evidence="7">
    <location>
        <begin position="1"/>
        <end position="22"/>
    </location>
</feature>
<dbReference type="Pfam" id="PF00394">
    <property type="entry name" value="Cu-oxidase"/>
    <property type="match status" value="1"/>
</dbReference>
<evidence type="ECO:0000259" key="9">
    <source>
        <dbReference type="Pfam" id="PF07731"/>
    </source>
</evidence>
<dbReference type="SUPFAM" id="SSF49503">
    <property type="entry name" value="Cupredoxins"/>
    <property type="match status" value="3"/>
</dbReference>
<evidence type="ECO:0000256" key="1">
    <source>
        <dbReference type="ARBA" id="ARBA00010609"/>
    </source>
</evidence>
<evidence type="ECO:0000259" key="10">
    <source>
        <dbReference type="Pfam" id="PF07732"/>
    </source>
</evidence>
<dbReference type="Pfam" id="PF07731">
    <property type="entry name" value="Cu-oxidase_2"/>
    <property type="match status" value="1"/>
</dbReference>
<keyword evidence="3 7" id="KW-0732">Signal</keyword>